<keyword evidence="2" id="KW-1185">Reference proteome</keyword>
<dbReference type="Proteomes" id="UP001143486">
    <property type="component" value="Unassembled WGS sequence"/>
</dbReference>
<gene>
    <name evidence="1" type="ORF">GCM10017621_24390</name>
</gene>
<dbReference type="Gene3D" id="2.40.128.140">
    <property type="entry name" value="Outer membrane protein"/>
    <property type="match status" value="1"/>
</dbReference>
<protein>
    <recommendedName>
        <fullName evidence="3">DUF2219 domain-containing protein</fullName>
    </recommendedName>
</protein>
<sequence length="276" mass="29330">MMRLGRTAELATAGAIALGGMAYVLIEPGDAASEWASSSRMIQDQFRAEGEVRPLSPAAARVALSALSMNDDPFGGVPLASLTPQQGARVDLGEAGTLEVAIVDPAGDGRAQRLFSPRGDGYSPVVIDRGEREATVAVNYERRFETQGQGEELDVSFTPRAGLSVGPEGSAAGAGAEVRVGQYLRGGEGEQPRWYVFAGADRRALMYDPSKGIDFSNAMQLAQRQVVGDAQAGVAVRVGEVDLSLAYVRREYKHVAGVTSFDETEEFGAVTVNWTW</sequence>
<dbReference type="EMBL" id="BSFE01000007">
    <property type="protein sequence ID" value="GLK52931.1"/>
    <property type="molecule type" value="Genomic_DNA"/>
</dbReference>
<dbReference type="AlphaFoldDB" id="A0A9W6MPG3"/>
<reference evidence="1" key="1">
    <citation type="journal article" date="2014" name="Int. J. Syst. Evol. Microbiol.">
        <title>Complete genome sequence of Corynebacterium casei LMG S-19264T (=DSM 44701T), isolated from a smear-ripened cheese.</title>
        <authorList>
            <consortium name="US DOE Joint Genome Institute (JGI-PGF)"/>
            <person name="Walter F."/>
            <person name="Albersmeier A."/>
            <person name="Kalinowski J."/>
            <person name="Ruckert C."/>
        </authorList>
    </citation>
    <scope>NUCLEOTIDE SEQUENCE</scope>
    <source>
        <strain evidence="1">VKM B-1513</strain>
    </source>
</reference>
<dbReference type="InterPro" id="IPR037107">
    <property type="entry name" value="Put_OMP_sf"/>
</dbReference>
<evidence type="ECO:0000313" key="2">
    <source>
        <dbReference type="Proteomes" id="UP001143486"/>
    </source>
</evidence>
<evidence type="ECO:0000313" key="1">
    <source>
        <dbReference type="EMBL" id="GLK52931.1"/>
    </source>
</evidence>
<dbReference type="Pfam" id="PF09982">
    <property type="entry name" value="LpxR"/>
    <property type="match status" value="1"/>
</dbReference>
<reference evidence="1" key="2">
    <citation type="submission" date="2023-01" db="EMBL/GenBank/DDBJ databases">
        <authorList>
            <person name="Sun Q."/>
            <person name="Evtushenko L."/>
        </authorList>
    </citation>
    <scope>NUCLEOTIDE SEQUENCE</scope>
    <source>
        <strain evidence="1">VKM B-1513</strain>
    </source>
</reference>
<comment type="caution">
    <text evidence="1">The sequence shown here is derived from an EMBL/GenBank/DDBJ whole genome shotgun (WGS) entry which is preliminary data.</text>
</comment>
<organism evidence="1 2">
    <name type="scientific">Maricaulis virginensis</name>
    <dbReference type="NCBI Taxonomy" id="144022"/>
    <lineage>
        <taxon>Bacteria</taxon>
        <taxon>Pseudomonadati</taxon>
        <taxon>Pseudomonadota</taxon>
        <taxon>Alphaproteobacteria</taxon>
        <taxon>Maricaulales</taxon>
        <taxon>Maricaulaceae</taxon>
        <taxon>Maricaulis</taxon>
    </lineage>
</organism>
<accession>A0A9W6MPG3</accession>
<name>A0A9W6MPG3_9PROT</name>
<proteinExistence type="predicted"/>
<dbReference type="InterPro" id="IPR018707">
    <property type="entry name" value="LpxR"/>
</dbReference>
<evidence type="ECO:0008006" key="3">
    <source>
        <dbReference type="Google" id="ProtNLM"/>
    </source>
</evidence>
<dbReference type="RefSeq" id="WP_271187291.1">
    <property type="nucleotide sequence ID" value="NZ_BSFE01000007.1"/>
</dbReference>